<evidence type="ECO:0000313" key="3">
    <source>
        <dbReference type="Proteomes" id="UP000243518"/>
    </source>
</evidence>
<dbReference type="Proteomes" id="UP000243518">
    <property type="component" value="Unassembled WGS sequence"/>
</dbReference>
<protein>
    <submittedName>
        <fullName evidence="2">Glycosyl transferases group 1</fullName>
    </submittedName>
</protein>
<dbReference type="SUPFAM" id="SSF53756">
    <property type="entry name" value="UDP-Glycosyltransferase/glycogen phosphorylase"/>
    <property type="match status" value="1"/>
</dbReference>
<dbReference type="EMBL" id="FNVE01000010">
    <property type="protein sequence ID" value="SEG56810.1"/>
    <property type="molecule type" value="Genomic_DNA"/>
</dbReference>
<feature type="domain" description="Glycosyl transferase family 1" evidence="1">
    <location>
        <begin position="2"/>
        <end position="57"/>
    </location>
</feature>
<comment type="caution">
    <text evidence="2">The sequence shown here is derived from an EMBL/GenBank/DDBJ whole genome shotgun (WGS) entry which is preliminary data.</text>
</comment>
<dbReference type="Gene3D" id="3.40.50.2000">
    <property type="entry name" value="Glycogen Phosphorylase B"/>
    <property type="match status" value="1"/>
</dbReference>
<organism evidence="2 3">
    <name type="scientific">Halopseudomonas aestusnigri</name>
    <dbReference type="NCBI Taxonomy" id="857252"/>
    <lineage>
        <taxon>Bacteria</taxon>
        <taxon>Pseudomonadati</taxon>
        <taxon>Pseudomonadota</taxon>
        <taxon>Gammaproteobacteria</taxon>
        <taxon>Pseudomonadales</taxon>
        <taxon>Pseudomonadaceae</taxon>
        <taxon>Halopseudomonas</taxon>
    </lineage>
</organism>
<evidence type="ECO:0000259" key="1">
    <source>
        <dbReference type="Pfam" id="PF00534"/>
    </source>
</evidence>
<reference evidence="2 3" key="1">
    <citation type="submission" date="2016-10" db="EMBL/GenBank/DDBJ databases">
        <authorList>
            <person name="Varghese N."/>
            <person name="Submissions S."/>
        </authorList>
    </citation>
    <scope>NUCLEOTIDE SEQUENCE [LARGE SCALE GENOMIC DNA]</scope>
    <source>
        <strain evidence="2 3">CECT 8317</strain>
    </source>
</reference>
<proteinExistence type="predicted"/>
<keyword evidence="2" id="KW-0808">Transferase</keyword>
<accession>A0AAQ1G8P0</accession>
<dbReference type="PANTHER" id="PTHR12526:SF638">
    <property type="entry name" value="SPORE COAT PROTEIN SA"/>
    <property type="match status" value="1"/>
</dbReference>
<name>A0AAQ1G8P0_9GAMM</name>
<gene>
    <name evidence="2" type="ORF">SAMN05216586_11015</name>
</gene>
<dbReference type="GO" id="GO:0016757">
    <property type="term" value="F:glycosyltransferase activity"/>
    <property type="evidence" value="ECO:0007669"/>
    <property type="project" value="InterPro"/>
</dbReference>
<keyword evidence="3" id="KW-1185">Reference proteome</keyword>
<evidence type="ECO:0000313" key="2">
    <source>
        <dbReference type="EMBL" id="SEG56810.1"/>
    </source>
</evidence>
<dbReference type="GO" id="GO:1901135">
    <property type="term" value="P:carbohydrate derivative metabolic process"/>
    <property type="evidence" value="ECO:0007669"/>
    <property type="project" value="UniProtKB-ARBA"/>
</dbReference>
<dbReference type="PANTHER" id="PTHR12526">
    <property type="entry name" value="GLYCOSYLTRANSFERASE"/>
    <property type="match status" value="1"/>
</dbReference>
<sequence length="79" mass="8749">MGRAIITTDAPGCRETVIDGENGFLVPVKSVDALVDAMTRFIEDPDLAVRMGKRSREIAEEKYDVHKVNAVMLKEMGIQ</sequence>
<dbReference type="InterPro" id="IPR001296">
    <property type="entry name" value="Glyco_trans_1"/>
</dbReference>
<dbReference type="AlphaFoldDB" id="A0AAQ1G8P0"/>
<dbReference type="Pfam" id="PF00534">
    <property type="entry name" value="Glycos_transf_1"/>
    <property type="match status" value="1"/>
</dbReference>